<organism evidence="1 2">
    <name type="scientific">Ochrobactrum quorumnocens</name>
    <dbReference type="NCBI Taxonomy" id="271865"/>
    <lineage>
        <taxon>Bacteria</taxon>
        <taxon>Pseudomonadati</taxon>
        <taxon>Pseudomonadota</taxon>
        <taxon>Alphaproteobacteria</taxon>
        <taxon>Hyphomicrobiales</taxon>
        <taxon>Brucellaceae</taxon>
        <taxon>Brucella/Ochrobactrum group</taxon>
        <taxon>Ochrobactrum</taxon>
    </lineage>
</organism>
<sequence length="97" mass="10717">MNDQGIVAYCTTQGFLEPDAEHFFQVGTVEIFGVVDPSPSAELHQKKGREGISFLQGDEQSLEDLAAANEVSVKEVCAQYKSHVTLGRMMEKNKARK</sequence>
<reference evidence="1 2" key="1">
    <citation type="submission" date="2019-09" db="EMBL/GenBank/DDBJ databases">
        <title>Biological control of the noxious weed angled onion (Allium triquetrum) thwarted by endophytic bacteria in Victoria, Australia.</title>
        <authorList>
            <person name="Tehranchian P."/>
            <person name="Adair R.J."/>
            <person name="Van T.H."/>
            <person name="Morrison P.D."/>
            <person name="Williams H."/>
            <person name="Lawrie A.C."/>
        </authorList>
    </citation>
    <scope>NUCLEOTIDE SEQUENCE [LARGE SCALE GENOMIC DNA]</scope>
    <source>
        <strain evidence="1 2">RPTAtOch1</strain>
    </source>
</reference>
<dbReference type="AlphaFoldDB" id="A0A5N1JWK7"/>
<evidence type="ECO:0000313" key="1">
    <source>
        <dbReference type="EMBL" id="KAA9368396.1"/>
    </source>
</evidence>
<protein>
    <submittedName>
        <fullName evidence="1">Uncharacterized protein</fullName>
    </submittedName>
</protein>
<proteinExistence type="predicted"/>
<name>A0A5N1JWK7_9HYPH</name>
<accession>A0A5N1JWK7</accession>
<gene>
    <name evidence="1" type="ORF">F3W84_10920</name>
</gene>
<evidence type="ECO:0000313" key="2">
    <source>
        <dbReference type="Proteomes" id="UP000327108"/>
    </source>
</evidence>
<dbReference type="EMBL" id="VYXQ01000008">
    <property type="protein sequence ID" value="KAA9368396.1"/>
    <property type="molecule type" value="Genomic_DNA"/>
</dbReference>
<comment type="caution">
    <text evidence="1">The sequence shown here is derived from an EMBL/GenBank/DDBJ whole genome shotgun (WGS) entry which is preliminary data.</text>
</comment>
<dbReference type="Proteomes" id="UP000327108">
    <property type="component" value="Unassembled WGS sequence"/>
</dbReference>
<keyword evidence="2" id="KW-1185">Reference proteome</keyword>